<dbReference type="OrthoDB" id="15626at10239"/>
<dbReference type="Proteomes" id="UP000249273">
    <property type="component" value="Segment"/>
</dbReference>
<name>A0A2U9QHM9_9POXV</name>
<dbReference type="EMBL" id="MH427217">
    <property type="protein sequence ID" value="AWU47110.1"/>
    <property type="molecule type" value="Genomic_DNA"/>
</dbReference>
<sequence>MNHSQYVFSMFLADDNAFFAYLTSQSDSDAMDVILDVTKHLTYILQLLIKSKDKLEAIGHCFEPLTENFRSLIHFKNMRQLRRVFDRTPLDVSSEQVRIKSDQITDFVVALMRLEKYMPLPELPNIVEVDMSQDIFLKNILEILSDDSNDETKN</sequence>
<protein>
    <submittedName>
        <fullName evidence="1">IMV membrane protein</fullName>
    </submittedName>
</protein>
<accession>A0A2U9QHM9</accession>
<reference evidence="1" key="1">
    <citation type="submission" date="2018-05" db="EMBL/GenBank/DDBJ databases">
        <title>Complete Genome Sequence of a Novel Sea Otter Poxvirus.</title>
        <authorList>
            <person name="Jacob J.M."/>
            <person name="Subramaniam K."/>
            <person name="Tu S.-L."/>
            <person name="Nielsen O."/>
            <person name="Tuomi P.A."/>
            <person name="Upton C."/>
            <person name="Waltzek T.B."/>
        </authorList>
    </citation>
    <scope>NUCLEOTIDE SEQUENCE [LARGE SCALE GENOMIC DNA]</scope>
    <source>
        <strain evidence="1">ELK</strain>
    </source>
</reference>
<evidence type="ECO:0000313" key="1">
    <source>
        <dbReference type="EMBL" id="AWU47110.1"/>
    </source>
</evidence>
<organism evidence="1">
    <name type="scientific">Sea otter poxvirus</name>
    <dbReference type="NCBI Taxonomy" id="1416741"/>
    <lineage>
        <taxon>Viruses</taxon>
        <taxon>Varidnaviria</taxon>
        <taxon>Bamfordvirae</taxon>
        <taxon>Nucleocytoviricota</taxon>
        <taxon>Pokkesviricetes</taxon>
        <taxon>Chitovirales</taxon>
        <taxon>Poxviridae</taxon>
        <taxon>Chordopoxvirinae</taxon>
        <taxon>Mustelpoxvirus</taxon>
        <taxon>Mustelpoxvirus seaotterpox</taxon>
        <taxon>Sea otterpox virus</taxon>
    </lineage>
</organism>
<dbReference type="KEGG" id="vg:36841062"/>
<keyword evidence="2" id="KW-1185">Reference proteome</keyword>
<proteinExistence type="predicted"/>
<dbReference type="RefSeq" id="YP_009480603.1">
    <property type="nucleotide sequence ID" value="NC_037656.1"/>
</dbReference>
<dbReference type="InterPro" id="IPR005006">
    <property type="entry name" value="Poxvirus_J1"/>
</dbReference>
<dbReference type="GeneID" id="36841062"/>
<dbReference type="Pfam" id="PF03338">
    <property type="entry name" value="Pox_J1"/>
    <property type="match status" value="1"/>
</dbReference>
<evidence type="ECO:0000313" key="2">
    <source>
        <dbReference type="Proteomes" id="UP000249273"/>
    </source>
</evidence>
<gene>
    <name evidence="1" type="primary">SOPV-ELK-065</name>
</gene>